<comment type="caution">
    <text evidence="1">The sequence shown here is derived from an EMBL/GenBank/DDBJ whole genome shotgun (WGS) entry which is preliminary data.</text>
</comment>
<dbReference type="Proteomes" id="UP000297654">
    <property type="component" value="Unassembled WGS sequence"/>
</dbReference>
<dbReference type="AlphaFoldDB" id="A0A1H8DJJ1"/>
<dbReference type="RefSeq" id="WP_134360208.1">
    <property type="nucleotide sequence ID" value="NZ_FOCN01000003.1"/>
</dbReference>
<sequence length="253" mass="25816">MKNPLRLAVVLAAVLLLTSCSSSDVAAEGDSNTTSIPVEKAVTVESLPFNASGLLGGTAQPNFPDGEASEVSVVQVGPLDRDSGSLIFAFRNNTSDGISHVDWSATARTGGSIVATGSSQGTIPDQVQPGEVGLAYIYFDNSAAVADGAEFEFTVNSSPVDTSSYNTAPFKVTEVNLVGDSIVGAATNETGAEATGPYSVGIYCFDGDNLISQFTDFAEQDGDISDGGSVTFSAPLYGADCPSFALGVGGYFS</sequence>
<accession>A0A1H8DJJ1</accession>
<keyword evidence="2" id="KW-1185">Reference proteome</keyword>
<dbReference type="OrthoDB" id="5113206at2"/>
<organism evidence="1 2">
    <name type="scientific">Cryobacterium luteum</name>
    <dbReference type="NCBI Taxonomy" id="1424661"/>
    <lineage>
        <taxon>Bacteria</taxon>
        <taxon>Bacillati</taxon>
        <taxon>Actinomycetota</taxon>
        <taxon>Actinomycetes</taxon>
        <taxon>Micrococcales</taxon>
        <taxon>Microbacteriaceae</taxon>
        <taxon>Cryobacterium</taxon>
    </lineage>
</organism>
<evidence type="ECO:0000313" key="2">
    <source>
        <dbReference type="Proteomes" id="UP000297654"/>
    </source>
</evidence>
<gene>
    <name evidence="1" type="ORF">E3O10_17325</name>
</gene>
<evidence type="ECO:0000313" key="1">
    <source>
        <dbReference type="EMBL" id="TFB82488.1"/>
    </source>
</evidence>
<dbReference type="EMBL" id="SOFF01000058">
    <property type="protein sequence ID" value="TFB82488.1"/>
    <property type="molecule type" value="Genomic_DNA"/>
</dbReference>
<reference evidence="1 2" key="1">
    <citation type="submission" date="2019-03" db="EMBL/GenBank/DDBJ databases">
        <title>Genomics of glacier-inhabiting Cryobacterium strains.</title>
        <authorList>
            <person name="Liu Q."/>
            <person name="Xin Y.-H."/>
        </authorList>
    </citation>
    <scope>NUCLEOTIDE SEQUENCE [LARGE SCALE GENOMIC DNA]</scope>
    <source>
        <strain evidence="1 2">Hh15</strain>
    </source>
</reference>
<proteinExistence type="predicted"/>
<protein>
    <submittedName>
        <fullName evidence="1">Uncharacterized protein</fullName>
    </submittedName>
</protein>
<dbReference type="PROSITE" id="PS51257">
    <property type="entry name" value="PROKAR_LIPOPROTEIN"/>
    <property type="match status" value="1"/>
</dbReference>
<name>A0A1H8DJJ1_9MICO</name>